<dbReference type="SMART" id="SM00267">
    <property type="entry name" value="GGDEF"/>
    <property type="match status" value="1"/>
</dbReference>
<dbReference type="InterPro" id="IPR043128">
    <property type="entry name" value="Rev_trsase/Diguanyl_cyclase"/>
</dbReference>
<proteinExistence type="predicted"/>
<dbReference type="InterPro" id="IPR016132">
    <property type="entry name" value="Phyto_chromo_attachment"/>
</dbReference>
<dbReference type="InterPro" id="IPR000014">
    <property type="entry name" value="PAS"/>
</dbReference>
<dbReference type="GO" id="GO:0005886">
    <property type="term" value="C:plasma membrane"/>
    <property type="evidence" value="ECO:0007669"/>
    <property type="project" value="TreeGrafter"/>
</dbReference>
<accession>A0A840U7V4</accession>
<dbReference type="GO" id="GO:1902201">
    <property type="term" value="P:negative regulation of bacterial-type flagellum-dependent cell motility"/>
    <property type="evidence" value="ECO:0007669"/>
    <property type="project" value="TreeGrafter"/>
</dbReference>
<comment type="catalytic activity">
    <reaction evidence="3">
        <text>2 GTP = 3',3'-c-di-GMP + 2 diphosphate</text>
        <dbReference type="Rhea" id="RHEA:24898"/>
        <dbReference type="ChEBI" id="CHEBI:33019"/>
        <dbReference type="ChEBI" id="CHEBI:37565"/>
        <dbReference type="ChEBI" id="CHEBI:58805"/>
        <dbReference type="EC" id="2.7.7.65"/>
    </reaction>
</comment>
<dbReference type="Gene3D" id="3.30.70.270">
    <property type="match status" value="1"/>
</dbReference>
<dbReference type="Proteomes" id="UP000591735">
    <property type="component" value="Unassembled WGS sequence"/>
</dbReference>
<dbReference type="PROSITE" id="PS50046">
    <property type="entry name" value="PHYTOCHROME_2"/>
    <property type="match status" value="1"/>
</dbReference>
<dbReference type="PANTHER" id="PTHR45138:SF9">
    <property type="entry name" value="DIGUANYLATE CYCLASE DGCM-RELATED"/>
    <property type="match status" value="1"/>
</dbReference>
<dbReference type="Gene3D" id="3.30.450.20">
    <property type="entry name" value="PAS domain"/>
    <property type="match status" value="1"/>
</dbReference>
<dbReference type="CDD" id="cd01949">
    <property type="entry name" value="GGDEF"/>
    <property type="match status" value="1"/>
</dbReference>
<evidence type="ECO:0000259" key="5">
    <source>
        <dbReference type="PROSITE" id="PS50887"/>
    </source>
</evidence>
<feature type="domain" description="GGDEF" evidence="5">
    <location>
        <begin position="356"/>
        <end position="492"/>
    </location>
</feature>
<dbReference type="SUPFAM" id="SSF55781">
    <property type="entry name" value="GAF domain-like"/>
    <property type="match status" value="1"/>
</dbReference>
<dbReference type="GO" id="GO:0052621">
    <property type="term" value="F:diguanylate cyclase activity"/>
    <property type="evidence" value="ECO:0007669"/>
    <property type="project" value="UniProtKB-EC"/>
</dbReference>
<evidence type="ECO:0000256" key="3">
    <source>
        <dbReference type="ARBA" id="ARBA00034247"/>
    </source>
</evidence>
<dbReference type="AlphaFoldDB" id="A0A840U7V4"/>
<dbReference type="EMBL" id="JACHFE010000003">
    <property type="protein sequence ID" value="MBB5321032.1"/>
    <property type="molecule type" value="Genomic_DNA"/>
</dbReference>
<dbReference type="CDD" id="cd00130">
    <property type="entry name" value="PAS"/>
    <property type="match status" value="1"/>
</dbReference>
<protein>
    <recommendedName>
        <fullName evidence="2">diguanylate cyclase</fullName>
        <ecNumber evidence="2">2.7.7.65</ecNumber>
    </recommendedName>
</protein>
<evidence type="ECO:0000256" key="2">
    <source>
        <dbReference type="ARBA" id="ARBA00012528"/>
    </source>
</evidence>
<evidence type="ECO:0000313" key="6">
    <source>
        <dbReference type="EMBL" id="MBB5321032.1"/>
    </source>
</evidence>
<evidence type="ECO:0000256" key="1">
    <source>
        <dbReference type="ARBA" id="ARBA00001946"/>
    </source>
</evidence>
<dbReference type="FunFam" id="3.30.70.270:FF:000001">
    <property type="entry name" value="Diguanylate cyclase domain protein"/>
    <property type="match status" value="1"/>
</dbReference>
<keyword evidence="7" id="KW-1185">Reference proteome</keyword>
<evidence type="ECO:0000259" key="4">
    <source>
        <dbReference type="PROSITE" id="PS50046"/>
    </source>
</evidence>
<dbReference type="GO" id="GO:0043709">
    <property type="term" value="P:cell adhesion involved in single-species biofilm formation"/>
    <property type="evidence" value="ECO:0007669"/>
    <property type="project" value="TreeGrafter"/>
</dbReference>
<name>A0A840U7V4_9GAMM</name>
<dbReference type="InterPro" id="IPR029016">
    <property type="entry name" value="GAF-like_dom_sf"/>
</dbReference>
<dbReference type="Pfam" id="PF01590">
    <property type="entry name" value="GAF"/>
    <property type="match status" value="1"/>
</dbReference>
<gene>
    <name evidence="6" type="ORF">HNR38_001518</name>
</gene>
<dbReference type="SUPFAM" id="SSF55073">
    <property type="entry name" value="Nucleotide cyclase"/>
    <property type="match status" value="1"/>
</dbReference>
<dbReference type="SMART" id="SM00065">
    <property type="entry name" value="GAF"/>
    <property type="match status" value="1"/>
</dbReference>
<feature type="domain" description="Phytochrome chromophore attachment site" evidence="4">
    <location>
        <begin position="166"/>
        <end position="195"/>
    </location>
</feature>
<dbReference type="Pfam" id="PF08447">
    <property type="entry name" value="PAS_3"/>
    <property type="match status" value="1"/>
</dbReference>
<dbReference type="NCBIfam" id="TIGR00254">
    <property type="entry name" value="GGDEF"/>
    <property type="match status" value="1"/>
</dbReference>
<dbReference type="Pfam" id="PF00990">
    <property type="entry name" value="GGDEF"/>
    <property type="match status" value="1"/>
</dbReference>
<comment type="cofactor">
    <cofactor evidence="1">
        <name>Mg(2+)</name>
        <dbReference type="ChEBI" id="CHEBI:18420"/>
    </cofactor>
</comment>
<dbReference type="InterPro" id="IPR000160">
    <property type="entry name" value="GGDEF_dom"/>
</dbReference>
<reference evidence="6 7" key="1">
    <citation type="submission" date="2020-08" db="EMBL/GenBank/DDBJ databases">
        <title>Genomic Encyclopedia of Type Strains, Phase IV (KMG-IV): sequencing the most valuable type-strain genomes for metagenomic binning, comparative biology and taxonomic classification.</title>
        <authorList>
            <person name="Goeker M."/>
        </authorList>
    </citation>
    <scope>NUCLEOTIDE SEQUENCE [LARGE SCALE GENOMIC DNA]</scope>
    <source>
        <strain evidence="6 7">DSM 22359</strain>
    </source>
</reference>
<organism evidence="6 7">
    <name type="scientific">Marinobacter oulmenensis</name>
    <dbReference type="NCBI Taxonomy" id="643747"/>
    <lineage>
        <taxon>Bacteria</taxon>
        <taxon>Pseudomonadati</taxon>
        <taxon>Pseudomonadota</taxon>
        <taxon>Gammaproteobacteria</taxon>
        <taxon>Pseudomonadales</taxon>
        <taxon>Marinobacteraceae</taxon>
        <taxon>Marinobacter</taxon>
    </lineage>
</organism>
<dbReference type="InterPro" id="IPR029787">
    <property type="entry name" value="Nucleotide_cyclase"/>
</dbReference>
<dbReference type="EC" id="2.7.7.65" evidence="2"/>
<dbReference type="PANTHER" id="PTHR45138">
    <property type="entry name" value="REGULATORY COMPONENTS OF SENSORY TRANSDUCTION SYSTEM"/>
    <property type="match status" value="1"/>
</dbReference>
<dbReference type="RefSeq" id="WP_343068261.1">
    <property type="nucleotide sequence ID" value="NZ_JACHFE010000003.1"/>
</dbReference>
<sequence>MTADRSDDFFKKLASGVPGVLYTYWLSADGKSHCCPYISEQARALFGMEPDWLRHNASPWFDLIHPEDLAGLNQSILSSWKAMTPWSHQVRFMRKDGEYEWFEGHSKPERQADGSTVWYGRFHSIQHYKVLEQSLRDSRAEFSFQAGFQRLIARLSTEFINLGFGTIDQCIDEVLSSIGRFFGVDRAYLYRFSDDYRQMTNTHEWCAPGVPSLMGEQQVVDISDFHWWRRRIRCMVEDNKVTFIENVDLLPLDAENEQSLLREQGVASMFCVPIRVRGRVTGFFGVDSLSLREWRTDQADLLIIVSGLLSGALERHYLEKELLAQSIRDPLTGLHNRRYLEPRLEELLARGGRQDESFAVVMLDIDHFKQLNDSLGHLGGDYVLQRFADLLRRYCRGSDIVCRFGGEEFLVVITPVNPDDVETLVARILDAVREETFVYNGQPIYVTVSAGVVCNSELPPANATSVALIDAADHRMYLAKKAGRDCVVDGSGLSGI</sequence>
<evidence type="ECO:0000313" key="7">
    <source>
        <dbReference type="Proteomes" id="UP000591735"/>
    </source>
</evidence>
<dbReference type="SUPFAM" id="SSF55785">
    <property type="entry name" value="PYP-like sensor domain (PAS domain)"/>
    <property type="match status" value="1"/>
</dbReference>
<dbReference type="InterPro" id="IPR003018">
    <property type="entry name" value="GAF"/>
</dbReference>
<dbReference type="PROSITE" id="PS50887">
    <property type="entry name" value="GGDEF"/>
    <property type="match status" value="1"/>
</dbReference>
<dbReference type="Gene3D" id="3.30.450.40">
    <property type="match status" value="1"/>
</dbReference>
<dbReference type="InterPro" id="IPR013655">
    <property type="entry name" value="PAS_fold_3"/>
</dbReference>
<comment type="caution">
    <text evidence="6">The sequence shown here is derived from an EMBL/GenBank/DDBJ whole genome shotgun (WGS) entry which is preliminary data.</text>
</comment>
<dbReference type="InterPro" id="IPR050469">
    <property type="entry name" value="Diguanylate_Cyclase"/>
</dbReference>
<dbReference type="InterPro" id="IPR035965">
    <property type="entry name" value="PAS-like_dom_sf"/>
</dbReference>